<reference evidence="5 6" key="1">
    <citation type="submission" date="2018-09" db="EMBL/GenBank/DDBJ databases">
        <authorList>
            <person name="Zhu H."/>
        </authorList>
    </citation>
    <scope>NUCLEOTIDE SEQUENCE [LARGE SCALE GENOMIC DNA]</scope>
    <source>
        <strain evidence="5 6">K2W22B-5</strain>
    </source>
</reference>
<dbReference type="EMBL" id="QYUL01000001">
    <property type="protein sequence ID" value="RJF84600.1"/>
    <property type="molecule type" value="Genomic_DNA"/>
</dbReference>
<dbReference type="PANTHER" id="PTHR22893">
    <property type="entry name" value="NADH OXIDOREDUCTASE-RELATED"/>
    <property type="match status" value="1"/>
</dbReference>
<evidence type="ECO:0000313" key="5">
    <source>
        <dbReference type="EMBL" id="RJF84600.1"/>
    </source>
</evidence>
<dbReference type="Pfam" id="PF00724">
    <property type="entry name" value="Oxidored_FMN"/>
    <property type="match status" value="1"/>
</dbReference>
<dbReference type="Proteomes" id="UP000283458">
    <property type="component" value="Unassembled WGS sequence"/>
</dbReference>
<evidence type="ECO:0000256" key="3">
    <source>
        <dbReference type="ARBA" id="ARBA00023002"/>
    </source>
</evidence>
<dbReference type="AlphaFoldDB" id="A0A418W3J9"/>
<keyword evidence="3" id="KW-0560">Oxidoreductase</keyword>
<feature type="domain" description="NADH:flavin oxidoreductase/NADH oxidase N-terminal" evidence="4">
    <location>
        <begin position="11"/>
        <end position="345"/>
    </location>
</feature>
<keyword evidence="6" id="KW-1185">Reference proteome</keyword>
<dbReference type="CDD" id="cd02933">
    <property type="entry name" value="OYE_like_FMN"/>
    <property type="match status" value="1"/>
</dbReference>
<sequence>MSQSPQTQTPDLFTPLQLGAIQLPNRIIMAPLTRSRAGEGNAPTPLNAEYYAQRASAGLIITEATQVCDTAQGYPNTPGIHTDAQTVGWRAVAEAVHAAGGRIVTQLWHTGRISHPLFQPNGALPMAPSAIAAQGQLYTGQGMEPFPTPRALETAEIPALVRHFADAAKRAVFDAGLDGVEIHGANGYLIDQFLRDGANHRTDQYGGNVENRARFLLEILEATTHAIGADRVGLRLSPTGGFNDMSDSDPLGHFTTIAKTLNSFNLAYLHVIEGLPGNAMAPAPGLPHVAAALRAVYKGAIILNGGYSHATADAALAKGEADAISFGEQFLANPDLPTRFARKAALNEPDRASYYGGGAKGYTDYPALESVAA</sequence>
<dbReference type="FunFam" id="3.20.20.70:FF:000059">
    <property type="entry name" value="N-ethylmaleimide reductase, FMN-linked"/>
    <property type="match status" value="1"/>
</dbReference>
<evidence type="ECO:0000256" key="1">
    <source>
        <dbReference type="ARBA" id="ARBA00001917"/>
    </source>
</evidence>
<dbReference type="RefSeq" id="WP_119830247.1">
    <property type="nucleotide sequence ID" value="NZ_QYUL01000001.1"/>
</dbReference>
<dbReference type="Gene3D" id="3.20.20.70">
    <property type="entry name" value="Aldolase class I"/>
    <property type="match status" value="1"/>
</dbReference>
<dbReference type="InterPro" id="IPR045247">
    <property type="entry name" value="Oye-like"/>
</dbReference>
<dbReference type="GO" id="GO:0005829">
    <property type="term" value="C:cytosol"/>
    <property type="evidence" value="ECO:0007669"/>
    <property type="project" value="UniProtKB-ARBA"/>
</dbReference>
<dbReference type="OrthoDB" id="9804454at2"/>
<dbReference type="PANTHER" id="PTHR22893:SF91">
    <property type="entry name" value="NADPH DEHYDROGENASE 2-RELATED"/>
    <property type="match status" value="1"/>
</dbReference>
<evidence type="ECO:0000256" key="2">
    <source>
        <dbReference type="ARBA" id="ARBA00005979"/>
    </source>
</evidence>
<comment type="caution">
    <text evidence="5">The sequence shown here is derived from an EMBL/GenBank/DDBJ whole genome shotgun (WGS) entry which is preliminary data.</text>
</comment>
<comment type="similarity">
    <text evidence="2">Belongs to the NADH:flavin oxidoreductase/NADH oxidase family.</text>
</comment>
<evidence type="ECO:0000313" key="6">
    <source>
        <dbReference type="Proteomes" id="UP000283458"/>
    </source>
</evidence>
<protein>
    <submittedName>
        <fullName evidence="5">Alkene reductase</fullName>
    </submittedName>
</protein>
<dbReference type="InterPro" id="IPR001155">
    <property type="entry name" value="OxRdtase_FMN_N"/>
</dbReference>
<dbReference type="GO" id="GO:0016628">
    <property type="term" value="F:oxidoreductase activity, acting on the CH-CH group of donors, NAD or NADP as acceptor"/>
    <property type="evidence" value="ECO:0007669"/>
    <property type="project" value="UniProtKB-ARBA"/>
</dbReference>
<name>A0A418W3J9_9PROT</name>
<comment type="cofactor">
    <cofactor evidence="1">
        <name>FMN</name>
        <dbReference type="ChEBI" id="CHEBI:58210"/>
    </cofactor>
</comment>
<gene>
    <name evidence="5" type="ORF">D3877_08820</name>
</gene>
<accession>A0A418W3J9</accession>
<proteinExistence type="inferred from homology"/>
<dbReference type="InterPro" id="IPR013785">
    <property type="entry name" value="Aldolase_TIM"/>
</dbReference>
<organism evidence="5 6">
    <name type="scientific">Azospirillum cavernae</name>
    <dbReference type="NCBI Taxonomy" id="2320860"/>
    <lineage>
        <taxon>Bacteria</taxon>
        <taxon>Pseudomonadati</taxon>
        <taxon>Pseudomonadota</taxon>
        <taxon>Alphaproteobacteria</taxon>
        <taxon>Rhodospirillales</taxon>
        <taxon>Azospirillaceae</taxon>
        <taxon>Azospirillum</taxon>
    </lineage>
</organism>
<dbReference type="SUPFAM" id="SSF51395">
    <property type="entry name" value="FMN-linked oxidoreductases"/>
    <property type="match status" value="1"/>
</dbReference>
<dbReference type="GO" id="GO:0010181">
    <property type="term" value="F:FMN binding"/>
    <property type="evidence" value="ECO:0007669"/>
    <property type="project" value="InterPro"/>
</dbReference>
<evidence type="ECO:0000259" key="4">
    <source>
        <dbReference type="Pfam" id="PF00724"/>
    </source>
</evidence>